<evidence type="ECO:0000313" key="3">
    <source>
        <dbReference type="EMBL" id="CAF1465822.1"/>
    </source>
</evidence>
<feature type="transmembrane region" description="Helical" evidence="1">
    <location>
        <begin position="16"/>
        <end position="36"/>
    </location>
</feature>
<evidence type="ECO:0000313" key="4">
    <source>
        <dbReference type="EMBL" id="CAF4052838.1"/>
    </source>
</evidence>
<evidence type="ECO:0000313" key="6">
    <source>
        <dbReference type="Proteomes" id="UP000663829"/>
    </source>
</evidence>
<dbReference type="Proteomes" id="UP000677228">
    <property type="component" value="Unassembled WGS sequence"/>
</dbReference>
<reference evidence="3" key="1">
    <citation type="submission" date="2021-02" db="EMBL/GenBank/DDBJ databases">
        <authorList>
            <person name="Nowell W R."/>
        </authorList>
    </citation>
    <scope>NUCLEOTIDE SEQUENCE</scope>
</reference>
<feature type="transmembrane region" description="Helical" evidence="1">
    <location>
        <begin position="102"/>
        <end position="125"/>
    </location>
</feature>
<accession>A0A815QNB9</accession>
<dbReference type="Gene3D" id="1.20.140.150">
    <property type="match status" value="1"/>
</dbReference>
<protein>
    <submittedName>
        <fullName evidence="3">Uncharacterized protein</fullName>
    </submittedName>
</protein>
<feature type="transmembrane region" description="Helical" evidence="1">
    <location>
        <begin position="137"/>
        <end position="156"/>
    </location>
</feature>
<dbReference type="EMBL" id="CAJNOK010016435">
    <property type="protein sequence ID" value="CAF1245280.1"/>
    <property type="molecule type" value="Genomic_DNA"/>
</dbReference>
<sequence length="196" mass="21672">MGVAQSTYFERHQKETCILAVIFASIGLLLLCVGVGTPSWNIDYDSSGTTPKWYTTFYYTCYATNNTCWYNQYLSSIVNYYEQPLTQSTGVSTDYYVRLRNAAGLAMVGLLLIPFGLIAAIFLSIPSRQFKAFSGRLNLIAAFLLAIAALFQGAALCEGQHQLYYNGYSANLYQTGHALTICAIPLCAFVAGKIYF</sequence>
<gene>
    <name evidence="3" type="ORF">GPM918_LOCUS35269</name>
    <name evidence="2" type="ORF">OVA965_LOCUS26018</name>
    <name evidence="5" type="ORF">SRO942_LOCUS35982</name>
    <name evidence="4" type="ORF">TMI583_LOCUS26752</name>
</gene>
<name>A0A815QNB9_9BILA</name>
<keyword evidence="1" id="KW-0812">Transmembrane</keyword>
<proteinExistence type="predicted"/>
<keyword evidence="1" id="KW-0472">Membrane</keyword>
<feature type="transmembrane region" description="Helical" evidence="1">
    <location>
        <begin position="176"/>
        <end position="195"/>
    </location>
</feature>
<dbReference type="EMBL" id="CAJNOQ010020271">
    <property type="protein sequence ID" value="CAF1465822.1"/>
    <property type="molecule type" value="Genomic_DNA"/>
</dbReference>
<keyword evidence="6" id="KW-1185">Reference proteome</keyword>
<evidence type="ECO:0000313" key="2">
    <source>
        <dbReference type="EMBL" id="CAF1245280.1"/>
    </source>
</evidence>
<dbReference type="EMBL" id="CAJOBC010085732">
    <property type="protein sequence ID" value="CAF4334943.1"/>
    <property type="molecule type" value="Genomic_DNA"/>
</dbReference>
<dbReference type="OrthoDB" id="10049668at2759"/>
<evidence type="ECO:0000313" key="5">
    <source>
        <dbReference type="EMBL" id="CAF4334943.1"/>
    </source>
</evidence>
<comment type="caution">
    <text evidence="3">The sequence shown here is derived from an EMBL/GenBank/DDBJ whole genome shotgun (WGS) entry which is preliminary data.</text>
</comment>
<dbReference type="EMBL" id="CAJOBA010037986">
    <property type="protein sequence ID" value="CAF4052838.1"/>
    <property type="molecule type" value="Genomic_DNA"/>
</dbReference>
<keyword evidence="1" id="KW-1133">Transmembrane helix</keyword>
<organism evidence="3 6">
    <name type="scientific">Didymodactylos carnosus</name>
    <dbReference type="NCBI Taxonomy" id="1234261"/>
    <lineage>
        <taxon>Eukaryota</taxon>
        <taxon>Metazoa</taxon>
        <taxon>Spiralia</taxon>
        <taxon>Gnathifera</taxon>
        <taxon>Rotifera</taxon>
        <taxon>Eurotatoria</taxon>
        <taxon>Bdelloidea</taxon>
        <taxon>Philodinida</taxon>
        <taxon>Philodinidae</taxon>
        <taxon>Didymodactylos</taxon>
    </lineage>
</organism>
<dbReference type="Proteomes" id="UP000663829">
    <property type="component" value="Unassembled WGS sequence"/>
</dbReference>
<evidence type="ECO:0000256" key="1">
    <source>
        <dbReference type="SAM" id="Phobius"/>
    </source>
</evidence>
<dbReference type="Proteomes" id="UP000682733">
    <property type="component" value="Unassembled WGS sequence"/>
</dbReference>
<dbReference type="Proteomes" id="UP000681722">
    <property type="component" value="Unassembled WGS sequence"/>
</dbReference>
<dbReference type="AlphaFoldDB" id="A0A815QNB9"/>